<dbReference type="RefSeq" id="WP_119275902.1">
    <property type="nucleotide sequence ID" value="NZ_QWLA01000006.1"/>
</dbReference>
<proteinExistence type="predicted"/>
<evidence type="ECO:0000256" key="1">
    <source>
        <dbReference type="SAM" id="Phobius"/>
    </source>
</evidence>
<keyword evidence="1" id="KW-1133">Transmembrane helix</keyword>
<dbReference type="AlphaFoldDB" id="A0A399EWL3"/>
<organism evidence="2 3">
    <name type="scientific">Calidithermus roseus</name>
    <dbReference type="NCBI Taxonomy" id="1644118"/>
    <lineage>
        <taxon>Bacteria</taxon>
        <taxon>Thermotogati</taxon>
        <taxon>Deinococcota</taxon>
        <taxon>Deinococci</taxon>
        <taxon>Thermales</taxon>
        <taxon>Thermaceae</taxon>
        <taxon>Calidithermus</taxon>
    </lineage>
</organism>
<reference evidence="2 3" key="1">
    <citation type="submission" date="2018-08" db="EMBL/GenBank/DDBJ databases">
        <title>Meiothermus roseus NBRC 110900 genome sequencing project.</title>
        <authorList>
            <person name="Da Costa M.S."/>
            <person name="Albuquerque L."/>
            <person name="Raposo P."/>
            <person name="Froufe H.J.C."/>
            <person name="Barroso C.S."/>
            <person name="Egas C."/>
        </authorList>
    </citation>
    <scope>NUCLEOTIDE SEQUENCE [LARGE SCALE GENOMIC DNA]</scope>
    <source>
        <strain evidence="2 3">NBRC 110900</strain>
    </source>
</reference>
<feature type="transmembrane region" description="Helical" evidence="1">
    <location>
        <begin position="61"/>
        <end position="80"/>
    </location>
</feature>
<dbReference type="EMBL" id="QWLA01000006">
    <property type="protein sequence ID" value="RIH88944.1"/>
    <property type="molecule type" value="Genomic_DNA"/>
</dbReference>
<evidence type="ECO:0000313" key="3">
    <source>
        <dbReference type="Proteomes" id="UP000265341"/>
    </source>
</evidence>
<protein>
    <submittedName>
        <fullName evidence="2">Uncharacterized protein</fullName>
    </submittedName>
</protein>
<dbReference type="Proteomes" id="UP000265341">
    <property type="component" value="Unassembled WGS sequence"/>
</dbReference>
<accession>A0A399EWL3</accession>
<gene>
    <name evidence="2" type="ORF">Mrose_00550</name>
</gene>
<comment type="caution">
    <text evidence="2">The sequence shown here is derived from an EMBL/GenBank/DDBJ whole genome shotgun (WGS) entry which is preliminary data.</text>
</comment>
<evidence type="ECO:0000313" key="2">
    <source>
        <dbReference type="EMBL" id="RIH88944.1"/>
    </source>
</evidence>
<sequence length="92" mass="10656">MGKKRREEKLRRKATQRPPLTLKEAVRFFPGLFLRTFLVLTPVTLLMLVLAGIGLSFFNNFFVQLAVYLAAYFAFQKFIMGPLHRPPTPRSK</sequence>
<keyword evidence="1" id="KW-0472">Membrane</keyword>
<keyword evidence="1" id="KW-0812">Transmembrane</keyword>
<feature type="transmembrane region" description="Helical" evidence="1">
    <location>
        <begin position="32"/>
        <end position="55"/>
    </location>
</feature>
<dbReference type="OrthoDB" id="26280at2"/>
<keyword evidence="3" id="KW-1185">Reference proteome</keyword>
<name>A0A399EWL3_9DEIN</name>